<dbReference type="PANTHER" id="PTHR13326:SF21">
    <property type="entry name" value="PSEUDOURIDYLATE SYNTHASE PUS7L"/>
    <property type="match status" value="1"/>
</dbReference>
<dbReference type="FunFam" id="3.30.70.3160:FF:000001">
    <property type="entry name" value="Probable tRNA pseudouridine synthase D"/>
    <property type="match status" value="1"/>
</dbReference>
<dbReference type="GO" id="GO:0160150">
    <property type="term" value="F:tRNA pseudouridine(13) synthase activity"/>
    <property type="evidence" value="ECO:0007669"/>
    <property type="project" value="UniProtKB-EC"/>
</dbReference>
<accession>A0A832SLW6</accession>
<dbReference type="InterPro" id="IPR011760">
    <property type="entry name" value="PsdUridine_synth_TruD_insert"/>
</dbReference>
<dbReference type="CDD" id="cd02577">
    <property type="entry name" value="PSTD1"/>
    <property type="match status" value="1"/>
</dbReference>
<dbReference type="AlphaFoldDB" id="A0A832SLW6"/>
<dbReference type="PIRSF" id="PIRSF037016">
    <property type="entry name" value="Pseudouridin_synth_euk_prd"/>
    <property type="match status" value="1"/>
</dbReference>
<organism evidence="6 7">
    <name type="scientific">Pyrococcus horikoshii</name>
    <dbReference type="NCBI Taxonomy" id="53953"/>
    <lineage>
        <taxon>Archaea</taxon>
        <taxon>Methanobacteriati</taxon>
        <taxon>Methanobacteriota</taxon>
        <taxon>Thermococci</taxon>
        <taxon>Thermococcales</taxon>
        <taxon>Thermococcaceae</taxon>
        <taxon>Pyrococcus</taxon>
    </lineage>
</organism>
<comment type="catalytic activity">
    <reaction evidence="4">
        <text>uridine(13) in tRNA = pseudouridine(13) in tRNA</text>
        <dbReference type="Rhea" id="RHEA:42540"/>
        <dbReference type="Rhea" id="RHEA-COMP:10105"/>
        <dbReference type="Rhea" id="RHEA-COMP:10106"/>
        <dbReference type="ChEBI" id="CHEBI:65314"/>
        <dbReference type="ChEBI" id="CHEBI:65315"/>
        <dbReference type="EC" id="5.4.99.27"/>
    </reaction>
</comment>
<name>A0A832SLW6_PYRHR</name>
<dbReference type="Gene3D" id="3.30.70.3160">
    <property type="match status" value="1"/>
</dbReference>
<comment type="caution">
    <text evidence="6">The sequence shown here is derived from an EMBL/GenBank/DDBJ whole genome shotgun (WGS) entry which is preliminary data.</text>
</comment>
<dbReference type="InterPro" id="IPR020103">
    <property type="entry name" value="PsdUridine_synth_cat_dom_sf"/>
</dbReference>
<sequence>MLEDPLRNLRYLTSSPGIGGKIKVYPEDFIVKEVIPKSIFRGGRCRIYLLKKKNWETMAAIKEIAKRIGIHYSEIGFAGTKDRHAVTYQYISICREVDLENVAIKDVTLRFVGYGRPLKLGLLLGNFFKIRVRDTTPELLPNILKEAKEKGGFPNYFGIQRFGEKRSVNHIVGKLLLLGKYEEAAEVFLGYPGNGMEGDEARKKFLETKNVDLALEEFPKFLRYERAMLYKYRETGSWKRSFLALPRPILRIFIHAFQSYLFNLYISRRIEEGFPLNEALPGDIVVQVKKGIPLRDRTYRVTESNLDFVNEKIMQGEAMVSGPIFGYSYRRSHGIPGRLEDEILEEAGVSLENFKRLPKPMREPGGRRELLIKPRGFRYKTEGRDVLFKFFLPKGVYATSVLREIIKPT</sequence>
<dbReference type="InterPro" id="IPR042214">
    <property type="entry name" value="TruD_catalytic"/>
</dbReference>
<gene>
    <name evidence="4 6" type="primary">truD</name>
    <name evidence="6" type="ORF">HA331_01960</name>
</gene>
<dbReference type="Pfam" id="PF01142">
    <property type="entry name" value="TruD"/>
    <property type="match status" value="1"/>
</dbReference>
<dbReference type="HAMAP" id="MF_01082">
    <property type="entry name" value="TruD"/>
    <property type="match status" value="1"/>
</dbReference>
<dbReference type="SUPFAM" id="SSF55120">
    <property type="entry name" value="Pseudouridine synthase"/>
    <property type="match status" value="1"/>
</dbReference>
<dbReference type="PANTHER" id="PTHR13326">
    <property type="entry name" value="TRNA PSEUDOURIDINE SYNTHASE D"/>
    <property type="match status" value="1"/>
</dbReference>
<dbReference type="Gene3D" id="1.10.1510.30">
    <property type="match status" value="1"/>
</dbReference>
<dbReference type="PROSITE" id="PS01268">
    <property type="entry name" value="UPF0024"/>
    <property type="match status" value="1"/>
</dbReference>
<dbReference type="EMBL" id="DUJN01000002">
    <property type="protein sequence ID" value="HII60522.1"/>
    <property type="molecule type" value="Genomic_DNA"/>
</dbReference>
<dbReference type="InterPro" id="IPR001656">
    <property type="entry name" value="PsdUridine_synth_TruD"/>
</dbReference>
<evidence type="ECO:0000256" key="4">
    <source>
        <dbReference type="HAMAP-Rule" id="MF_01082"/>
    </source>
</evidence>
<evidence type="ECO:0000256" key="3">
    <source>
        <dbReference type="ARBA" id="ARBA00023235"/>
    </source>
</evidence>
<dbReference type="Proteomes" id="UP000617544">
    <property type="component" value="Unassembled WGS sequence"/>
</dbReference>
<dbReference type="RefSeq" id="WP_010885615.1">
    <property type="nucleotide sequence ID" value="NZ_DUJN01000002.1"/>
</dbReference>
<evidence type="ECO:0000256" key="1">
    <source>
        <dbReference type="ARBA" id="ARBA00007953"/>
    </source>
</evidence>
<dbReference type="PROSITE" id="PS50984">
    <property type="entry name" value="TRUD"/>
    <property type="match status" value="1"/>
</dbReference>
<proteinExistence type="inferred from homology"/>
<dbReference type="OMA" id="WDTNDFA"/>
<keyword evidence="2 4" id="KW-0819">tRNA processing</keyword>
<dbReference type="GO" id="GO:0003723">
    <property type="term" value="F:RNA binding"/>
    <property type="evidence" value="ECO:0007669"/>
    <property type="project" value="InterPro"/>
</dbReference>
<comment type="function">
    <text evidence="4">Could be responsible for synthesis of pseudouridine from uracil-13 in transfer RNAs.</text>
</comment>
<evidence type="ECO:0000259" key="5">
    <source>
        <dbReference type="PROSITE" id="PS50984"/>
    </source>
</evidence>
<dbReference type="InterPro" id="IPR020119">
    <property type="entry name" value="PsdUridine_synth_TruD_CS"/>
</dbReference>
<dbReference type="GeneID" id="1443855"/>
<evidence type="ECO:0000256" key="2">
    <source>
        <dbReference type="ARBA" id="ARBA00022694"/>
    </source>
</evidence>
<keyword evidence="3 4" id="KW-0413">Isomerase</keyword>
<dbReference type="GO" id="GO:0031119">
    <property type="term" value="P:tRNA pseudouridine synthesis"/>
    <property type="evidence" value="ECO:0007669"/>
    <property type="project" value="UniProtKB-UniRule"/>
</dbReference>
<dbReference type="Gene3D" id="3.30.2350.20">
    <property type="entry name" value="TruD, catalytic domain"/>
    <property type="match status" value="1"/>
</dbReference>
<dbReference type="NCBIfam" id="TIGR00094">
    <property type="entry name" value="tRNA_TruD_broad"/>
    <property type="match status" value="1"/>
</dbReference>
<reference evidence="6" key="1">
    <citation type="journal article" date="2020" name="bioRxiv">
        <title>A rank-normalized archaeal taxonomy based on genome phylogeny resolves widespread incomplete and uneven classifications.</title>
        <authorList>
            <person name="Rinke C."/>
            <person name="Chuvochina M."/>
            <person name="Mussig A.J."/>
            <person name="Chaumeil P.-A."/>
            <person name="Waite D.W."/>
            <person name="Whitman W.B."/>
            <person name="Parks D.H."/>
            <person name="Hugenholtz P."/>
        </authorList>
    </citation>
    <scope>NUCLEOTIDE SEQUENCE</scope>
    <source>
        <strain evidence="6">UBA8834</strain>
    </source>
</reference>
<feature type="domain" description="TRUD" evidence="5">
    <location>
        <begin position="152"/>
        <end position="373"/>
    </location>
</feature>
<comment type="similarity">
    <text evidence="1 4">Belongs to the pseudouridine synthase TruD family.</text>
</comment>
<evidence type="ECO:0000313" key="7">
    <source>
        <dbReference type="Proteomes" id="UP000617544"/>
    </source>
</evidence>
<dbReference type="EC" id="5.4.99.27" evidence="4"/>
<dbReference type="SMR" id="A0A832SLW6"/>
<feature type="active site" description="Nucleophile" evidence="4">
    <location>
        <position position="82"/>
    </location>
</feature>
<protein>
    <recommendedName>
        <fullName evidence="4">Probable tRNA pseudouridine synthase D</fullName>
        <ecNumber evidence="4">5.4.99.27</ecNumber>
    </recommendedName>
    <alternativeName>
        <fullName evidence="4">tRNA pseudouridine(13) synthase</fullName>
    </alternativeName>
    <alternativeName>
        <fullName evidence="4">tRNA pseudouridylate synthase D</fullName>
    </alternativeName>
    <alternativeName>
        <fullName evidence="4">tRNA-uridine isomerase D</fullName>
    </alternativeName>
</protein>
<evidence type="ECO:0000313" key="6">
    <source>
        <dbReference type="EMBL" id="HII60522.1"/>
    </source>
</evidence>